<evidence type="ECO:0000256" key="1">
    <source>
        <dbReference type="SAM" id="Phobius"/>
    </source>
</evidence>
<keyword evidence="1" id="KW-0812">Transmembrane</keyword>
<evidence type="ECO:0000313" key="3">
    <source>
        <dbReference type="Proteomes" id="UP000831327"/>
    </source>
</evidence>
<dbReference type="RefSeq" id="WP_244407853.1">
    <property type="nucleotide sequence ID" value="NZ_AP025637.1"/>
</dbReference>
<accession>A0ABM7Y6J2</accession>
<feature type="transmembrane region" description="Helical" evidence="1">
    <location>
        <begin position="71"/>
        <end position="92"/>
    </location>
</feature>
<keyword evidence="1" id="KW-0472">Membrane</keyword>
<keyword evidence="3" id="KW-1185">Reference proteome</keyword>
<feature type="transmembrane region" description="Helical" evidence="1">
    <location>
        <begin position="43"/>
        <end position="59"/>
    </location>
</feature>
<name>A0ABM7Y6J2_9PROT</name>
<organism evidence="2 3">
    <name type="scientific">Roseomonas fluvialis</name>
    <dbReference type="NCBI Taxonomy" id="1750527"/>
    <lineage>
        <taxon>Bacteria</taxon>
        <taxon>Pseudomonadati</taxon>
        <taxon>Pseudomonadota</taxon>
        <taxon>Alphaproteobacteria</taxon>
        <taxon>Acetobacterales</taxon>
        <taxon>Roseomonadaceae</taxon>
        <taxon>Roseomonas</taxon>
    </lineage>
</organism>
<gene>
    <name evidence="2" type="ORF">Rmf_35640</name>
</gene>
<protein>
    <submittedName>
        <fullName evidence="2">Uncharacterized protein</fullName>
    </submittedName>
</protein>
<dbReference type="Proteomes" id="UP000831327">
    <property type="component" value="Chromosome"/>
</dbReference>
<sequence>MQSDFVFGHLFFWAVTYILALTAWGCIGRFMMQAFMAPDSTNYIWRGFVMLTGWAVWVARRMVPTYVTTPFLPLVAAFWLFAARTVFGLAMLGAGMAPSITPAGAAP</sequence>
<dbReference type="EMBL" id="AP025637">
    <property type="protein sequence ID" value="BDG73635.1"/>
    <property type="molecule type" value="Genomic_DNA"/>
</dbReference>
<proteinExistence type="predicted"/>
<keyword evidence="1" id="KW-1133">Transmembrane helix</keyword>
<evidence type="ECO:0000313" key="2">
    <source>
        <dbReference type="EMBL" id="BDG73635.1"/>
    </source>
</evidence>
<feature type="transmembrane region" description="Helical" evidence="1">
    <location>
        <begin position="6"/>
        <end position="31"/>
    </location>
</feature>
<reference evidence="2 3" key="1">
    <citation type="journal article" date="2016" name="Microbes Environ.">
        <title>Phylogenetically diverse aerobic anoxygenic phototrophic bacteria isolated from epilithic biofilms in Tama river, Japan.</title>
        <authorList>
            <person name="Hirose S."/>
            <person name="Matsuura K."/>
            <person name="Haruta S."/>
        </authorList>
    </citation>
    <scope>NUCLEOTIDE SEQUENCE [LARGE SCALE GENOMIC DNA]</scope>
    <source>
        <strain evidence="2 3">S08</strain>
    </source>
</reference>